<dbReference type="Gene3D" id="2.40.50.100">
    <property type="match status" value="1"/>
</dbReference>
<dbReference type="InterPro" id="IPR000089">
    <property type="entry name" value="Biotin_lipoyl"/>
</dbReference>
<dbReference type="OrthoDB" id="9796712at2"/>
<dbReference type="PROSITE" id="PS50968">
    <property type="entry name" value="BIOTINYL_LIPOYL"/>
    <property type="match status" value="1"/>
</dbReference>
<dbReference type="InterPro" id="IPR011053">
    <property type="entry name" value="Single_hybrid_motif"/>
</dbReference>
<dbReference type="EMBL" id="ASJR01000001">
    <property type="protein sequence ID" value="ERP39274.1"/>
    <property type="molecule type" value="Genomic_DNA"/>
</dbReference>
<dbReference type="PANTHER" id="PTHR11715">
    <property type="entry name" value="GLYCINE CLEAVAGE SYSTEM H PROTEIN"/>
    <property type="match status" value="1"/>
</dbReference>
<dbReference type="GO" id="GO:0009249">
    <property type="term" value="P:protein lipoylation"/>
    <property type="evidence" value="ECO:0007669"/>
    <property type="project" value="TreeGrafter"/>
</dbReference>
<evidence type="ECO:0000313" key="3">
    <source>
        <dbReference type="EMBL" id="ERP39274.1"/>
    </source>
</evidence>
<dbReference type="CDD" id="cd06848">
    <property type="entry name" value="GCS_H"/>
    <property type="match status" value="1"/>
</dbReference>
<gene>
    <name evidence="3" type="ORF">CALK_0065</name>
</gene>
<reference evidence="3 4" key="1">
    <citation type="journal article" date="2013" name="Environ. Microbiol.">
        <title>Genome analysis of Chitinivibrio alkaliphilus gen. nov., sp. nov., a novel extremely haloalkaliphilic anaerobic chitinolytic bacterium from the candidate phylum Termite Group 3.</title>
        <authorList>
            <person name="Sorokin D.Y."/>
            <person name="Gumerov V.M."/>
            <person name="Rakitin A.L."/>
            <person name="Beletsky A.V."/>
            <person name="Damste J.S."/>
            <person name="Muyzer G."/>
            <person name="Mardanov A.V."/>
            <person name="Ravin N.V."/>
        </authorList>
    </citation>
    <scope>NUCLEOTIDE SEQUENCE [LARGE SCALE GENOMIC DNA]</scope>
    <source>
        <strain evidence="3 4">ACht1</strain>
    </source>
</reference>
<comment type="caution">
    <text evidence="3">The sequence shown here is derived from an EMBL/GenBank/DDBJ whole genome shotgun (WGS) entry which is preliminary data.</text>
</comment>
<organism evidence="3 4">
    <name type="scientific">Chitinivibrio alkaliphilus ACht1</name>
    <dbReference type="NCBI Taxonomy" id="1313304"/>
    <lineage>
        <taxon>Bacteria</taxon>
        <taxon>Pseudomonadati</taxon>
        <taxon>Fibrobacterota</taxon>
        <taxon>Chitinivibrionia</taxon>
        <taxon>Chitinivibrionales</taxon>
        <taxon>Chitinivibrionaceae</taxon>
        <taxon>Chitinivibrio</taxon>
    </lineage>
</organism>
<dbReference type="SUPFAM" id="SSF51230">
    <property type="entry name" value="Single hybrid motif"/>
    <property type="match status" value="1"/>
</dbReference>
<dbReference type="InterPro" id="IPR033753">
    <property type="entry name" value="GCV_H/Fam206"/>
</dbReference>
<dbReference type="GO" id="GO:0019464">
    <property type="term" value="P:glycine decarboxylation via glycine cleavage system"/>
    <property type="evidence" value="ECO:0007669"/>
    <property type="project" value="InterPro"/>
</dbReference>
<dbReference type="GO" id="GO:0005960">
    <property type="term" value="C:glycine cleavage complex"/>
    <property type="evidence" value="ECO:0007669"/>
    <property type="project" value="InterPro"/>
</dbReference>
<dbReference type="GO" id="GO:0005737">
    <property type="term" value="C:cytoplasm"/>
    <property type="evidence" value="ECO:0007669"/>
    <property type="project" value="TreeGrafter"/>
</dbReference>
<dbReference type="RefSeq" id="WP_022635634.1">
    <property type="nucleotide sequence ID" value="NZ_ASJR01000001.1"/>
</dbReference>
<dbReference type="PANTHER" id="PTHR11715:SF3">
    <property type="entry name" value="GLYCINE CLEAVAGE SYSTEM H PROTEIN-RELATED"/>
    <property type="match status" value="1"/>
</dbReference>
<dbReference type="eggNOG" id="COG0509">
    <property type="taxonomic scope" value="Bacteria"/>
</dbReference>
<keyword evidence="1" id="KW-0450">Lipoyl</keyword>
<keyword evidence="4" id="KW-1185">Reference proteome</keyword>
<proteinExistence type="predicted"/>
<dbReference type="AlphaFoldDB" id="U7DA61"/>
<sequence length="123" mass="13947">METLWYTKQHEWVVIDGTLARVGISSHALETLGEIQYADLPEEKKNVTAGEAVATVESQKATSDVHAPLSGRIHRIHAELEEHPALINTDDTETSWIYILDEFSMEDVSKHLLTPDEYERYIA</sequence>
<evidence type="ECO:0000256" key="1">
    <source>
        <dbReference type="ARBA" id="ARBA00022823"/>
    </source>
</evidence>
<accession>U7DA61</accession>
<dbReference type="Pfam" id="PF01597">
    <property type="entry name" value="GCV_H"/>
    <property type="match status" value="1"/>
</dbReference>
<feature type="domain" description="Lipoyl-binding" evidence="2">
    <location>
        <begin position="19"/>
        <end position="101"/>
    </location>
</feature>
<protein>
    <submittedName>
        <fullName evidence="3">Glycine cleavage system protein H</fullName>
    </submittedName>
</protein>
<evidence type="ECO:0000313" key="4">
    <source>
        <dbReference type="Proteomes" id="UP000017148"/>
    </source>
</evidence>
<dbReference type="Proteomes" id="UP000017148">
    <property type="component" value="Unassembled WGS sequence"/>
</dbReference>
<evidence type="ECO:0000259" key="2">
    <source>
        <dbReference type="PROSITE" id="PS50968"/>
    </source>
</evidence>
<name>U7DA61_9BACT</name>
<dbReference type="STRING" id="1313304.CALK_0065"/>
<dbReference type="InterPro" id="IPR002930">
    <property type="entry name" value="GCV_H"/>
</dbReference>